<dbReference type="HOGENOM" id="CLU_815368_0_0_2"/>
<organism evidence="2 3">
    <name type="scientific">Methanosarcina barkeri MS</name>
    <dbReference type="NCBI Taxonomy" id="1434108"/>
    <lineage>
        <taxon>Archaea</taxon>
        <taxon>Methanobacteriati</taxon>
        <taxon>Methanobacteriota</taxon>
        <taxon>Stenosarchaea group</taxon>
        <taxon>Methanomicrobia</taxon>
        <taxon>Methanosarcinales</taxon>
        <taxon>Methanosarcinaceae</taxon>
        <taxon>Methanosarcina</taxon>
    </lineage>
</organism>
<sequence>MNGYSAVKIKLYIYSRKLRLYSELKIDRFLIQEVIMDGLEDQDSLSTAGNSLPGSEQLEQSGKVLVLPVNGESRKITQILSNETSIKILELLGKKSMSATSIAEELKLPLTTVKYNLDSLIESDLIKIKQIKWSKKGRQVKIYESAEKLIVLVPSKSSIDRLSLVNLLQKYLGVIVAAFFAAAGIEYFSAYMKAKRVIDATAPLRMRTMETFDNSSPEQMVLGINESNNVSPKITLDQQVPEEAANASSEVLESGAGNLSSGLESGPTKGVAEVPMSAPDGLNSVPGCSSIPPEGLTHASGLHGLYDMLSLHPGFWFLLGCLFIVVVLIVREVYYKNKAK</sequence>
<dbReference type="STRING" id="1434108.MSBRM_0232"/>
<dbReference type="CDD" id="cd00090">
    <property type="entry name" value="HTH_ARSR"/>
    <property type="match status" value="1"/>
</dbReference>
<reference evidence="2 3" key="1">
    <citation type="submission" date="2014-07" db="EMBL/GenBank/DDBJ databases">
        <title>Methanogenic archaea and the global carbon cycle.</title>
        <authorList>
            <person name="Henriksen J.R."/>
            <person name="Luke J."/>
            <person name="Reinhart S."/>
            <person name="Benedict M.N."/>
            <person name="Youngblut N.D."/>
            <person name="Metcalf M.E."/>
            <person name="Whitaker R.J."/>
            <person name="Metcalf W.W."/>
        </authorList>
    </citation>
    <scope>NUCLEOTIDE SEQUENCE [LARGE SCALE GENOMIC DNA]</scope>
    <source>
        <strain evidence="2 3">MS</strain>
    </source>
</reference>
<dbReference type="KEGG" id="mby:MSBRM_0232"/>
<keyword evidence="1" id="KW-0812">Transmembrane</keyword>
<accession>A0A0E3QS15</accession>
<dbReference type="Pfam" id="PF12840">
    <property type="entry name" value="HTH_20"/>
    <property type="match status" value="1"/>
</dbReference>
<evidence type="ECO:0000313" key="2">
    <source>
        <dbReference type="EMBL" id="AKB53230.1"/>
    </source>
</evidence>
<dbReference type="PATRIC" id="fig|1434108.4.peg.256"/>
<dbReference type="InterPro" id="IPR051011">
    <property type="entry name" value="Metal_resp_trans_reg"/>
</dbReference>
<feature type="transmembrane region" description="Helical" evidence="1">
    <location>
        <begin position="171"/>
        <end position="190"/>
    </location>
</feature>
<dbReference type="InterPro" id="IPR036388">
    <property type="entry name" value="WH-like_DNA-bd_sf"/>
</dbReference>
<protein>
    <submittedName>
        <fullName evidence="2">Putative transcriptional regulator</fullName>
    </submittedName>
</protein>
<dbReference type="PANTHER" id="PTHR43132:SF2">
    <property type="entry name" value="ARSENICAL RESISTANCE OPERON REPRESSOR ARSR-RELATED"/>
    <property type="match status" value="1"/>
</dbReference>
<dbReference type="InterPro" id="IPR011991">
    <property type="entry name" value="ArsR-like_HTH"/>
</dbReference>
<evidence type="ECO:0000313" key="3">
    <source>
        <dbReference type="Proteomes" id="UP000033033"/>
    </source>
</evidence>
<evidence type="ECO:0000256" key="1">
    <source>
        <dbReference type="SAM" id="Phobius"/>
    </source>
</evidence>
<dbReference type="InterPro" id="IPR036390">
    <property type="entry name" value="WH_DNA-bd_sf"/>
</dbReference>
<dbReference type="PANTHER" id="PTHR43132">
    <property type="entry name" value="ARSENICAL RESISTANCE OPERON REPRESSOR ARSR-RELATED"/>
    <property type="match status" value="1"/>
</dbReference>
<gene>
    <name evidence="2" type="ORF">MSBRM_0232</name>
</gene>
<dbReference type="EMBL" id="CP009528">
    <property type="protein sequence ID" value="AKB53230.1"/>
    <property type="molecule type" value="Genomic_DNA"/>
</dbReference>
<proteinExistence type="predicted"/>
<keyword evidence="1" id="KW-1133">Transmembrane helix</keyword>
<dbReference type="SUPFAM" id="SSF46785">
    <property type="entry name" value="Winged helix' DNA-binding domain"/>
    <property type="match status" value="1"/>
</dbReference>
<name>A0A0E3QS15_METBA</name>
<dbReference type="Proteomes" id="UP000033033">
    <property type="component" value="Chromosome"/>
</dbReference>
<feature type="transmembrane region" description="Helical" evidence="1">
    <location>
        <begin position="315"/>
        <end position="334"/>
    </location>
</feature>
<dbReference type="AlphaFoldDB" id="A0A0E3QS15"/>
<keyword evidence="3" id="KW-1185">Reference proteome</keyword>
<keyword evidence="1" id="KW-0472">Membrane</keyword>
<dbReference type="Gene3D" id="1.10.10.10">
    <property type="entry name" value="Winged helix-like DNA-binding domain superfamily/Winged helix DNA-binding domain"/>
    <property type="match status" value="1"/>
</dbReference>